<dbReference type="InterPro" id="IPR026371">
    <property type="entry name" value="PGF_CTERM"/>
</dbReference>
<keyword evidence="11 13" id="KW-0472">Membrane</keyword>
<dbReference type="Pfam" id="PF25162">
    <property type="entry name" value="DUF7827"/>
    <property type="match status" value="1"/>
</dbReference>
<dbReference type="InterPro" id="IPR057149">
    <property type="entry name" value="DUF7827"/>
</dbReference>
<comment type="similarity">
    <text evidence="3">Belongs to the halobacterial S-layer protein family.</text>
</comment>
<dbReference type="EMBL" id="JBHTBF010000001">
    <property type="protein sequence ID" value="MFC7315990.1"/>
    <property type="molecule type" value="Genomic_DNA"/>
</dbReference>
<dbReference type="InterPro" id="IPR026452">
    <property type="entry name" value="Surf_glycop_sig_pep"/>
</dbReference>
<sequence>MALTSIRVRSLFLTTLMVLSVFVGSVSLVGAAAGSTLQQNSSQDESSVVSFTNAEYNASRGGIAEIDVATSGVSTAYVTINSKEAGYNPTVKVTDGNLDGRVRILLNTYDTPDGPAQSFGVGSSADSVEYVSGAANTSDPLPIGEYSLTVRPDRGGNAADSATLKLTYGGPSTFGTLTAPDRYNLSDFSTTREIWNRSVSTSRVAQGDLVIARLGGSGLAGAIIANQDQGESVEKAFIDFLNQRDGNSDVALMTIRQPQTGESVRINPNNINVVLAPENGAVFFVIDTDDLRVGKQYNWRFAVSSASGIVDRTAGVSTSFIVEPRKAEFNTEARNGEQTAVTYADAGASLSGKTTLAPNSELQVTARSGDKTLTSQTVTVAEDRTWGATFDLTGVEPGTEFTATVSGAGVEERTVPGYVKEGRTASIEFSDQDSNGSVVTVDSVNMSTGGFVVIHDTSYENGEAVQSVRGVSKYLTPGTHENVEIKLERPFSEGGDAIAMAHLDTNENKEFDFVSSQGELDTPYVMDGNPVASTGTLAVGGSGGSASVGPGFGAIAALVALVALGLFALRRD</sequence>
<dbReference type="GO" id="GO:0030115">
    <property type="term" value="C:S-layer"/>
    <property type="evidence" value="ECO:0007669"/>
    <property type="project" value="UniProtKB-SubCell"/>
</dbReference>
<proteinExistence type="inferred from homology"/>
<evidence type="ECO:0000256" key="13">
    <source>
        <dbReference type="SAM" id="Phobius"/>
    </source>
</evidence>
<keyword evidence="7" id="KW-0701">S-layer</keyword>
<evidence type="ECO:0000256" key="1">
    <source>
        <dbReference type="ARBA" id="ARBA00004236"/>
    </source>
</evidence>
<evidence type="ECO:0000256" key="12">
    <source>
        <dbReference type="ARBA" id="ARBA00023180"/>
    </source>
</evidence>
<accession>A0ABD6A6J0</accession>
<feature type="domain" description="DUF7827" evidence="15">
    <location>
        <begin position="45"/>
        <end position="150"/>
    </location>
</feature>
<organism evidence="16 17">
    <name type="scientific">Halomarina halobia</name>
    <dbReference type="NCBI Taxonomy" id="3033386"/>
    <lineage>
        <taxon>Archaea</taxon>
        <taxon>Methanobacteriati</taxon>
        <taxon>Methanobacteriota</taxon>
        <taxon>Stenosarchaea group</taxon>
        <taxon>Halobacteria</taxon>
        <taxon>Halobacteriales</taxon>
        <taxon>Natronomonadaceae</taxon>
        <taxon>Halomarina</taxon>
    </lineage>
</organism>
<dbReference type="RefSeq" id="WP_276305391.1">
    <property type="nucleotide sequence ID" value="NZ_CP119992.1"/>
</dbReference>
<keyword evidence="12" id="KW-0325">Glycoprotein</keyword>
<keyword evidence="5" id="KW-0134">Cell wall</keyword>
<evidence type="ECO:0000256" key="9">
    <source>
        <dbReference type="ARBA" id="ARBA00022729"/>
    </source>
</evidence>
<dbReference type="Pfam" id="PF23951">
    <property type="entry name" value="DUF7282"/>
    <property type="match status" value="1"/>
</dbReference>
<keyword evidence="4" id="KW-1003">Cell membrane</keyword>
<evidence type="ECO:0000256" key="2">
    <source>
        <dbReference type="ARBA" id="ARBA00004237"/>
    </source>
</evidence>
<keyword evidence="6" id="KW-0964">Secreted</keyword>
<comment type="caution">
    <text evidence="16">The sequence shown here is derived from an EMBL/GenBank/DDBJ whole genome shotgun (WGS) entry which is preliminary data.</text>
</comment>
<evidence type="ECO:0000313" key="16">
    <source>
        <dbReference type="EMBL" id="MFC7315990.1"/>
    </source>
</evidence>
<name>A0ABD6A6J0_9EURY</name>
<evidence type="ECO:0000259" key="14">
    <source>
        <dbReference type="Pfam" id="PF23951"/>
    </source>
</evidence>
<evidence type="ECO:0000256" key="8">
    <source>
        <dbReference type="ARBA" id="ARBA00022692"/>
    </source>
</evidence>
<evidence type="ECO:0000256" key="3">
    <source>
        <dbReference type="ARBA" id="ARBA00009327"/>
    </source>
</evidence>
<dbReference type="Proteomes" id="UP001596547">
    <property type="component" value="Unassembled WGS sequence"/>
</dbReference>
<evidence type="ECO:0000256" key="6">
    <source>
        <dbReference type="ARBA" id="ARBA00022525"/>
    </source>
</evidence>
<evidence type="ECO:0000256" key="5">
    <source>
        <dbReference type="ARBA" id="ARBA00022512"/>
    </source>
</evidence>
<keyword evidence="9" id="KW-0732">Signal</keyword>
<comment type="subcellular location">
    <subcellularLocation>
        <location evidence="1">Cell membrane</location>
    </subcellularLocation>
    <subcellularLocation>
        <location evidence="2">Secreted</location>
        <location evidence="2">Cell wall</location>
        <location evidence="2">S-layer</location>
    </subcellularLocation>
</comment>
<dbReference type="NCBIfam" id="NF045517">
    <property type="entry name" value="halo_surf_dom"/>
    <property type="match status" value="1"/>
</dbReference>
<keyword evidence="10 13" id="KW-1133">Transmembrane helix</keyword>
<evidence type="ECO:0000259" key="15">
    <source>
        <dbReference type="Pfam" id="PF25162"/>
    </source>
</evidence>
<feature type="transmembrane region" description="Helical" evidence="13">
    <location>
        <begin position="551"/>
        <end position="569"/>
    </location>
</feature>
<evidence type="ECO:0000313" key="17">
    <source>
        <dbReference type="Proteomes" id="UP001596547"/>
    </source>
</evidence>
<dbReference type="NCBIfam" id="TIGR04207">
    <property type="entry name" value="halo_sig_pep"/>
    <property type="match status" value="1"/>
</dbReference>
<keyword evidence="17" id="KW-1185">Reference proteome</keyword>
<protein>
    <submittedName>
        <fullName evidence="16">BGTF surface domain-containing protein</fullName>
    </submittedName>
</protein>
<dbReference type="NCBIfam" id="TIGR04126">
    <property type="entry name" value="PGF_CTERM"/>
    <property type="match status" value="1"/>
</dbReference>
<keyword evidence="8 13" id="KW-0812">Transmembrane</keyword>
<reference evidence="16 17" key="1">
    <citation type="journal article" date="2019" name="Int. J. Syst. Evol. Microbiol.">
        <title>The Global Catalogue of Microorganisms (GCM) 10K type strain sequencing project: providing services to taxonomists for standard genome sequencing and annotation.</title>
        <authorList>
            <consortium name="The Broad Institute Genomics Platform"/>
            <consortium name="The Broad Institute Genome Sequencing Center for Infectious Disease"/>
            <person name="Wu L."/>
            <person name="Ma J."/>
        </authorList>
    </citation>
    <scope>NUCLEOTIDE SEQUENCE [LARGE SCALE GENOMIC DNA]</scope>
    <source>
        <strain evidence="16 17">PSR21</strain>
    </source>
</reference>
<dbReference type="GO" id="GO:0005886">
    <property type="term" value="C:plasma membrane"/>
    <property type="evidence" value="ECO:0007669"/>
    <property type="project" value="UniProtKB-SubCell"/>
</dbReference>
<dbReference type="AlphaFoldDB" id="A0ABD6A6J0"/>
<evidence type="ECO:0000256" key="10">
    <source>
        <dbReference type="ARBA" id="ARBA00022989"/>
    </source>
</evidence>
<feature type="domain" description="DUF7282" evidence="14">
    <location>
        <begin position="425"/>
        <end position="535"/>
    </location>
</feature>
<dbReference type="InterPro" id="IPR055706">
    <property type="entry name" value="Slg1/2_DUF7282"/>
</dbReference>
<evidence type="ECO:0000256" key="11">
    <source>
        <dbReference type="ARBA" id="ARBA00023136"/>
    </source>
</evidence>
<gene>
    <name evidence="16" type="ORF">ACFQPE_04170</name>
</gene>
<dbReference type="GeneID" id="79314970"/>
<evidence type="ECO:0000256" key="7">
    <source>
        <dbReference type="ARBA" id="ARBA00022601"/>
    </source>
</evidence>
<evidence type="ECO:0000256" key="4">
    <source>
        <dbReference type="ARBA" id="ARBA00022475"/>
    </source>
</evidence>